<dbReference type="EMBL" id="KV417499">
    <property type="protein sequence ID" value="KZP29353.1"/>
    <property type="molecule type" value="Genomic_DNA"/>
</dbReference>
<proteinExistence type="predicted"/>
<protein>
    <submittedName>
        <fullName evidence="1">Uncharacterized protein</fullName>
    </submittedName>
</protein>
<organism evidence="1 2">
    <name type="scientific">Athelia psychrophila</name>
    <dbReference type="NCBI Taxonomy" id="1759441"/>
    <lineage>
        <taxon>Eukaryota</taxon>
        <taxon>Fungi</taxon>
        <taxon>Dikarya</taxon>
        <taxon>Basidiomycota</taxon>
        <taxon>Agaricomycotina</taxon>
        <taxon>Agaricomycetes</taxon>
        <taxon>Agaricomycetidae</taxon>
        <taxon>Atheliales</taxon>
        <taxon>Atheliaceae</taxon>
        <taxon>Athelia</taxon>
    </lineage>
</organism>
<evidence type="ECO:0000313" key="1">
    <source>
        <dbReference type="EMBL" id="KZP29353.1"/>
    </source>
</evidence>
<name>A0A166SEG7_9AGAM</name>
<accession>A0A166SEG7</accession>
<reference evidence="1 2" key="1">
    <citation type="journal article" date="2016" name="Mol. Biol. Evol.">
        <title>Comparative Genomics of Early-Diverging Mushroom-Forming Fungi Provides Insights into the Origins of Lignocellulose Decay Capabilities.</title>
        <authorList>
            <person name="Nagy L.G."/>
            <person name="Riley R."/>
            <person name="Tritt A."/>
            <person name="Adam C."/>
            <person name="Daum C."/>
            <person name="Floudas D."/>
            <person name="Sun H."/>
            <person name="Yadav J.S."/>
            <person name="Pangilinan J."/>
            <person name="Larsson K.H."/>
            <person name="Matsuura K."/>
            <person name="Barry K."/>
            <person name="Labutti K."/>
            <person name="Kuo R."/>
            <person name="Ohm R.A."/>
            <person name="Bhattacharya S.S."/>
            <person name="Shirouzu T."/>
            <person name="Yoshinaga Y."/>
            <person name="Martin F.M."/>
            <person name="Grigoriev I.V."/>
            <person name="Hibbett D.S."/>
        </authorList>
    </citation>
    <scope>NUCLEOTIDE SEQUENCE [LARGE SCALE GENOMIC DNA]</scope>
    <source>
        <strain evidence="1 2">CBS 109695</strain>
    </source>
</reference>
<evidence type="ECO:0000313" key="2">
    <source>
        <dbReference type="Proteomes" id="UP000076532"/>
    </source>
</evidence>
<keyword evidence="2" id="KW-1185">Reference proteome</keyword>
<sequence>MLKKMVLWRYRVAPLRHKKGCRIGFRRSESLRPAPTIRFKFRRRNVIALYLHSPPSRQLHSVCTYCGPPPPPGEHTYLFEAAHSRHSPGHRNVIWYQPAAELERPELNASHKCFTRARSTFVNLYLSPPGAHRSHCIMPIGISAGALADFIKPRTPLT</sequence>
<dbReference type="Proteomes" id="UP000076532">
    <property type="component" value="Unassembled WGS sequence"/>
</dbReference>
<dbReference type="AlphaFoldDB" id="A0A166SEG7"/>
<gene>
    <name evidence="1" type="ORF">FIBSPDRAFT_216003</name>
</gene>